<comment type="cofactor">
    <cofactor evidence="1">
        <name>Fe cation</name>
        <dbReference type="ChEBI" id="CHEBI:24875"/>
    </cofactor>
</comment>
<evidence type="ECO:0000313" key="9">
    <source>
        <dbReference type="EMBL" id="MFB9375866.1"/>
    </source>
</evidence>
<organism evidence="9 10">
    <name type="scientific">Kineococcus gynurae</name>
    <dbReference type="NCBI Taxonomy" id="452979"/>
    <lineage>
        <taxon>Bacteria</taxon>
        <taxon>Bacillati</taxon>
        <taxon>Actinomycetota</taxon>
        <taxon>Actinomycetes</taxon>
        <taxon>Kineosporiales</taxon>
        <taxon>Kineosporiaceae</taxon>
        <taxon>Kineococcus</taxon>
    </lineage>
</organism>
<evidence type="ECO:0000256" key="4">
    <source>
        <dbReference type="ARBA" id="ARBA00023002"/>
    </source>
</evidence>
<keyword evidence="6" id="KW-0411">Iron-sulfur</keyword>
<keyword evidence="2" id="KW-0001">2Fe-2S</keyword>
<dbReference type="RefSeq" id="WP_380139784.1">
    <property type="nucleotide sequence ID" value="NZ_JBHLUI010000012.1"/>
</dbReference>
<name>A0ABV5LP68_9ACTN</name>
<keyword evidence="5" id="KW-0408">Iron</keyword>
<dbReference type="CDD" id="cd08884">
    <property type="entry name" value="RHO_alpha_C_GbcA-like"/>
    <property type="match status" value="1"/>
</dbReference>
<dbReference type="PANTHER" id="PTHR43756">
    <property type="entry name" value="CHOLINE MONOOXYGENASE, CHLOROPLASTIC"/>
    <property type="match status" value="1"/>
</dbReference>
<dbReference type="InterPro" id="IPR015881">
    <property type="entry name" value="ARHD_Rieske_2Fe_2S"/>
</dbReference>
<keyword evidence="7" id="KW-0520">NAD</keyword>
<dbReference type="SUPFAM" id="SSF55961">
    <property type="entry name" value="Bet v1-like"/>
    <property type="match status" value="1"/>
</dbReference>
<dbReference type="InterPro" id="IPR015879">
    <property type="entry name" value="Ring_hydroxy_dOase_asu_C_dom"/>
</dbReference>
<dbReference type="EMBL" id="JBHMDM010000001">
    <property type="protein sequence ID" value="MFB9375866.1"/>
    <property type="molecule type" value="Genomic_DNA"/>
</dbReference>
<dbReference type="PANTHER" id="PTHR43756:SF5">
    <property type="entry name" value="CHOLINE MONOOXYGENASE, CHLOROPLASTIC"/>
    <property type="match status" value="1"/>
</dbReference>
<evidence type="ECO:0000313" key="10">
    <source>
        <dbReference type="Proteomes" id="UP001589748"/>
    </source>
</evidence>
<evidence type="ECO:0000256" key="3">
    <source>
        <dbReference type="ARBA" id="ARBA00022723"/>
    </source>
</evidence>
<accession>A0ABV5LP68</accession>
<dbReference type="SUPFAM" id="SSF50022">
    <property type="entry name" value="ISP domain"/>
    <property type="match status" value="1"/>
</dbReference>
<evidence type="ECO:0000256" key="5">
    <source>
        <dbReference type="ARBA" id="ARBA00023004"/>
    </source>
</evidence>
<dbReference type="PRINTS" id="PR00090">
    <property type="entry name" value="RNGDIOXGNASE"/>
</dbReference>
<dbReference type="PROSITE" id="PS00570">
    <property type="entry name" value="RING_HYDROXYL_ALPHA"/>
    <property type="match status" value="1"/>
</dbReference>
<keyword evidence="3" id="KW-0479">Metal-binding</keyword>
<dbReference type="EC" id="1.14.13.-" evidence="9"/>
<keyword evidence="9" id="KW-0223">Dioxygenase</keyword>
<evidence type="ECO:0000259" key="8">
    <source>
        <dbReference type="PROSITE" id="PS51296"/>
    </source>
</evidence>
<dbReference type="CDD" id="cd03469">
    <property type="entry name" value="Rieske_RO_Alpha_N"/>
    <property type="match status" value="1"/>
</dbReference>
<gene>
    <name evidence="9" type="ORF">ACFFVI_02685</name>
</gene>
<keyword evidence="10" id="KW-1185">Reference proteome</keyword>
<proteinExistence type="predicted"/>
<reference evidence="9 10" key="1">
    <citation type="submission" date="2024-09" db="EMBL/GenBank/DDBJ databases">
        <authorList>
            <person name="Sun Q."/>
            <person name="Mori K."/>
        </authorList>
    </citation>
    <scope>NUCLEOTIDE SEQUENCE [LARGE SCALE GENOMIC DNA]</scope>
    <source>
        <strain evidence="9 10">TISTR 1856</strain>
    </source>
</reference>
<evidence type="ECO:0000256" key="1">
    <source>
        <dbReference type="ARBA" id="ARBA00001962"/>
    </source>
</evidence>
<dbReference type="Proteomes" id="UP001589748">
    <property type="component" value="Unassembled WGS sequence"/>
</dbReference>
<feature type="domain" description="Rieske" evidence="8">
    <location>
        <begin position="57"/>
        <end position="163"/>
    </location>
</feature>
<dbReference type="Pfam" id="PF00355">
    <property type="entry name" value="Rieske"/>
    <property type="match status" value="1"/>
</dbReference>
<keyword evidence="4 9" id="KW-0560">Oxidoreductase</keyword>
<comment type="caution">
    <text evidence="9">The sequence shown here is derived from an EMBL/GenBank/DDBJ whole genome shotgun (WGS) entry which is preliminary data.</text>
</comment>
<evidence type="ECO:0000256" key="7">
    <source>
        <dbReference type="ARBA" id="ARBA00023027"/>
    </source>
</evidence>
<dbReference type="InterPro" id="IPR017941">
    <property type="entry name" value="Rieske_2Fe-2S"/>
</dbReference>
<sequence length="426" mass="47286">MSADTITGTETTSRATSAEDIDALIARRVPGHSLEAPFYTSDEVYQRDLDEIFAKNWIFVAASAQIPEPGDYVTVEVGAYSVILVRDDDEQVQAFHNVCRHRGSRLLEERQGAVGNIVCPYHKWTYGVDGKLLFAESQPPTFDKSCFSLRSVHVRNLAGLLFICLAADAPDDFDAVAEKIEPYLRPYDLDKAKVAVFDELPEAGNWKLVMENNRECYHCDGHPELITAYFPLFAYEAEDITPRLKPLYDRYVKAGDALAKVRAQQGVPLTDHRELDSRVVGYQISHLPLDGEGKSFSPGGAAVCKKLLGSVKEAAFGDLSLHMQPNSWFHFLSDHAVVFSVLPTSTGTSVLRTVWLVHPDAVEGEDYDLDALTMVWRATNDQDRALVTGTQIGCSNPGYVPGPYSMVEDDVEGFVNWYVKRLGGQL</sequence>
<evidence type="ECO:0000256" key="6">
    <source>
        <dbReference type="ARBA" id="ARBA00023014"/>
    </source>
</evidence>
<dbReference type="Gene3D" id="2.102.10.10">
    <property type="entry name" value="Rieske [2Fe-2S] iron-sulphur domain"/>
    <property type="match status" value="1"/>
</dbReference>
<dbReference type="Pfam" id="PF00848">
    <property type="entry name" value="Ring_hydroxyl_A"/>
    <property type="match status" value="1"/>
</dbReference>
<dbReference type="InterPro" id="IPR001663">
    <property type="entry name" value="Rng_hydr_dOase-A"/>
</dbReference>
<dbReference type="PROSITE" id="PS51296">
    <property type="entry name" value="RIESKE"/>
    <property type="match status" value="1"/>
</dbReference>
<dbReference type="GO" id="GO:0051213">
    <property type="term" value="F:dioxygenase activity"/>
    <property type="evidence" value="ECO:0007669"/>
    <property type="project" value="UniProtKB-KW"/>
</dbReference>
<evidence type="ECO:0000256" key="2">
    <source>
        <dbReference type="ARBA" id="ARBA00022714"/>
    </source>
</evidence>
<dbReference type="InterPro" id="IPR036922">
    <property type="entry name" value="Rieske_2Fe-2S_sf"/>
</dbReference>
<protein>
    <submittedName>
        <fullName evidence="9">Aromatic ring-hydroxylating dioxygenase subunit alpha</fullName>
        <ecNumber evidence="9">1.14.13.-</ecNumber>
    </submittedName>
</protein>
<dbReference type="Gene3D" id="3.90.380.10">
    <property type="entry name" value="Naphthalene 1,2-dioxygenase Alpha Subunit, Chain A, domain 1"/>
    <property type="match status" value="1"/>
</dbReference>